<keyword evidence="6" id="KW-1185">Reference proteome</keyword>
<dbReference type="HOGENOM" id="CLU_005533_0_1_1"/>
<keyword evidence="1" id="KW-0489">Methyltransferase</keyword>
<dbReference type="CDD" id="cd02440">
    <property type="entry name" value="AdoMet_MTases"/>
    <property type="match status" value="1"/>
</dbReference>
<accession>A0A0D0D1R2</accession>
<protein>
    <recommendedName>
        <fullName evidence="4">O-methyltransferase C-terminal domain-containing protein</fullName>
    </recommendedName>
</protein>
<evidence type="ECO:0000259" key="4">
    <source>
        <dbReference type="Pfam" id="PF00891"/>
    </source>
</evidence>
<evidence type="ECO:0000256" key="2">
    <source>
        <dbReference type="ARBA" id="ARBA00022679"/>
    </source>
</evidence>
<dbReference type="InterPro" id="IPR036388">
    <property type="entry name" value="WH-like_DNA-bd_sf"/>
</dbReference>
<sequence length="446" mass="49810">MSNRAKLESLLRLVNSAAQEAIAMYEKAGGDAPSIDSTGFHPLDEAIDQVALKSTIRTLEGACAQLCTTLAPPSHTVNNLVQVYDYACIRVALRENITDILMDYPNGIHVDCLSKFVDVDSKKLARIMRLLGTRGCYSEVDVDTFANNRLSLVLHSEHPVRHMIALQAEACEMGVAVVYETLKSRENGRSNDPAHAPVMFANNKEGITGTFFDWMRQDDARRESYHHSMRGLSVIMGSLAILTHFPFEKYSTVVDVGGGIGAFSLPLAKTHKHIKITILDLSEALDQARDVWAKDCPEAIQESRVEFTKLDFFTQVPVKGKDIYYLRNIIHDWPDRESALILRNVRQALGPHSRVLIHDYVLRQLNRKQAEVEAATFGVSVAPEPMLPNFGVGSMRMYQQDMTMFVFHNARERTLQDSLELSTAAGLNLEKVWDLGEACVLEFSAA</sequence>
<dbReference type="InterPro" id="IPR016461">
    <property type="entry name" value="COMT-like"/>
</dbReference>
<dbReference type="GO" id="GO:0032259">
    <property type="term" value="P:methylation"/>
    <property type="evidence" value="ECO:0007669"/>
    <property type="project" value="UniProtKB-KW"/>
</dbReference>
<dbReference type="Pfam" id="PF00891">
    <property type="entry name" value="Methyltransf_2"/>
    <property type="match status" value="1"/>
</dbReference>
<dbReference type="Proteomes" id="UP000054538">
    <property type="component" value="Unassembled WGS sequence"/>
</dbReference>
<dbReference type="PANTHER" id="PTHR43712">
    <property type="entry name" value="PUTATIVE (AFU_ORTHOLOGUE AFUA_4G14580)-RELATED"/>
    <property type="match status" value="1"/>
</dbReference>
<dbReference type="AlphaFoldDB" id="A0A0D0D1R2"/>
<reference evidence="6" key="2">
    <citation type="submission" date="2015-01" db="EMBL/GenBank/DDBJ databases">
        <title>Evolutionary Origins and Diversification of the Mycorrhizal Mutualists.</title>
        <authorList>
            <consortium name="DOE Joint Genome Institute"/>
            <consortium name="Mycorrhizal Genomics Consortium"/>
            <person name="Kohler A."/>
            <person name="Kuo A."/>
            <person name="Nagy L.G."/>
            <person name="Floudas D."/>
            <person name="Copeland A."/>
            <person name="Barry K.W."/>
            <person name="Cichocki N."/>
            <person name="Veneault-Fourrey C."/>
            <person name="LaButti K."/>
            <person name="Lindquist E.A."/>
            <person name="Lipzen A."/>
            <person name="Lundell T."/>
            <person name="Morin E."/>
            <person name="Murat C."/>
            <person name="Riley R."/>
            <person name="Ohm R."/>
            <person name="Sun H."/>
            <person name="Tunlid A."/>
            <person name="Henrissat B."/>
            <person name="Grigoriev I.V."/>
            <person name="Hibbett D.S."/>
            <person name="Martin F."/>
        </authorList>
    </citation>
    <scope>NUCLEOTIDE SEQUENCE [LARGE SCALE GENOMIC DNA]</scope>
    <source>
        <strain evidence="6">Ve08.2h10</strain>
    </source>
</reference>
<dbReference type="PROSITE" id="PS51683">
    <property type="entry name" value="SAM_OMT_II"/>
    <property type="match status" value="1"/>
</dbReference>
<keyword evidence="2" id="KW-0808">Transferase</keyword>
<dbReference type="SUPFAM" id="SSF53335">
    <property type="entry name" value="S-adenosyl-L-methionine-dependent methyltransferases"/>
    <property type="match status" value="1"/>
</dbReference>
<keyword evidence="3" id="KW-0949">S-adenosyl-L-methionine</keyword>
<dbReference type="EMBL" id="KN826958">
    <property type="protein sequence ID" value="KIK77501.1"/>
    <property type="molecule type" value="Genomic_DNA"/>
</dbReference>
<dbReference type="GO" id="GO:0008171">
    <property type="term" value="F:O-methyltransferase activity"/>
    <property type="evidence" value="ECO:0007669"/>
    <property type="project" value="InterPro"/>
</dbReference>
<gene>
    <name evidence="5" type="ORF">PAXRUDRAFT_375973</name>
</gene>
<reference evidence="5 6" key="1">
    <citation type="submission" date="2014-04" db="EMBL/GenBank/DDBJ databases">
        <authorList>
            <consortium name="DOE Joint Genome Institute"/>
            <person name="Kuo A."/>
            <person name="Kohler A."/>
            <person name="Jargeat P."/>
            <person name="Nagy L.G."/>
            <person name="Floudas D."/>
            <person name="Copeland A."/>
            <person name="Barry K.W."/>
            <person name="Cichocki N."/>
            <person name="Veneault-Fourrey C."/>
            <person name="LaButti K."/>
            <person name="Lindquist E.A."/>
            <person name="Lipzen A."/>
            <person name="Lundell T."/>
            <person name="Morin E."/>
            <person name="Murat C."/>
            <person name="Sun H."/>
            <person name="Tunlid A."/>
            <person name="Henrissat B."/>
            <person name="Grigoriev I.V."/>
            <person name="Hibbett D.S."/>
            <person name="Martin F."/>
            <person name="Nordberg H.P."/>
            <person name="Cantor M.N."/>
            <person name="Hua S.X."/>
        </authorList>
    </citation>
    <scope>NUCLEOTIDE SEQUENCE [LARGE SCALE GENOMIC DNA]</scope>
    <source>
        <strain evidence="5 6">Ve08.2h10</strain>
    </source>
</reference>
<dbReference type="InterPro" id="IPR036390">
    <property type="entry name" value="WH_DNA-bd_sf"/>
</dbReference>
<evidence type="ECO:0000313" key="5">
    <source>
        <dbReference type="EMBL" id="KIK77501.1"/>
    </source>
</evidence>
<evidence type="ECO:0000256" key="3">
    <source>
        <dbReference type="ARBA" id="ARBA00022691"/>
    </source>
</evidence>
<dbReference type="STRING" id="930991.A0A0D0D1R2"/>
<dbReference type="Gene3D" id="3.40.50.150">
    <property type="entry name" value="Vaccinia Virus protein VP39"/>
    <property type="match status" value="1"/>
</dbReference>
<evidence type="ECO:0000313" key="6">
    <source>
        <dbReference type="Proteomes" id="UP000054538"/>
    </source>
</evidence>
<organism evidence="5 6">
    <name type="scientific">Paxillus rubicundulus Ve08.2h10</name>
    <dbReference type="NCBI Taxonomy" id="930991"/>
    <lineage>
        <taxon>Eukaryota</taxon>
        <taxon>Fungi</taxon>
        <taxon>Dikarya</taxon>
        <taxon>Basidiomycota</taxon>
        <taxon>Agaricomycotina</taxon>
        <taxon>Agaricomycetes</taxon>
        <taxon>Agaricomycetidae</taxon>
        <taxon>Boletales</taxon>
        <taxon>Paxilineae</taxon>
        <taxon>Paxillaceae</taxon>
        <taxon>Paxillus</taxon>
    </lineage>
</organism>
<dbReference type="InParanoid" id="A0A0D0D1R2"/>
<dbReference type="InterPro" id="IPR001077">
    <property type="entry name" value="COMT_C"/>
</dbReference>
<dbReference type="SUPFAM" id="SSF46785">
    <property type="entry name" value="Winged helix' DNA-binding domain"/>
    <property type="match status" value="1"/>
</dbReference>
<name>A0A0D0D1R2_9AGAM</name>
<proteinExistence type="predicted"/>
<feature type="domain" description="O-methyltransferase C-terminal" evidence="4">
    <location>
        <begin position="205"/>
        <end position="386"/>
    </location>
</feature>
<dbReference type="InterPro" id="IPR029063">
    <property type="entry name" value="SAM-dependent_MTases_sf"/>
</dbReference>
<evidence type="ECO:0000256" key="1">
    <source>
        <dbReference type="ARBA" id="ARBA00022603"/>
    </source>
</evidence>
<dbReference type="Gene3D" id="1.10.10.10">
    <property type="entry name" value="Winged helix-like DNA-binding domain superfamily/Winged helix DNA-binding domain"/>
    <property type="match status" value="1"/>
</dbReference>
<dbReference type="PANTHER" id="PTHR43712:SF2">
    <property type="entry name" value="O-METHYLTRANSFERASE CICE"/>
    <property type="match status" value="1"/>
</dbReference>
<dbReference type="OrthoDB" id="2410195at2759"/>